<protein>
    <submittedName>
        <fullName evidence="2">Membrane protein</fullName>
    </submittedName>
</protein>
<reference evidence="2" key="1">
    <citation type="journal article" date="2014" name="Int. J. Syst. Evol. Microbiol.">
        <title>Complete genome sequence of Corynebacterium casei LMG S-19264T (=DSM 44701T), isolated from a smear-ripened cheese.</title>
        <authorList>
            <consortium name="US DOE Joint Genome Institute (JGI-PGF)"/>
            <person name="Walter F."/>
            <person name="Albersmeier A."/>
            <person name="Kalinowski J."/>
            <person name="Ruckert C."/>
        </authorList>
    </citation>
    <scope>NUCLEOTIDE SEQUENCE</scope>
    <source>
        <strain evidence="2">VKM B-1606</strain>
    </source>
</reference>
<evidence type="ECO:0000313" key="2">
    <source>
        <dbReference type="EMBL" id="GLK55717.1"/>
    </source>
</evidence>
<feature type="transmembrane region" description="Helical" evidence="1">
    <location>
        <begin position="46"/>
        <end position="66"/>
    </location>
</feature>
<dbReference type="EMBL" id="JAFBCY010000001">
    <property type="protein sequence ID" value="MBM7850424.1"/>
    <property type="molecule type" value="Genomic_DNA"/>
</dbReference>
<keyword evidence="1" id="KW-0812">Transmembrane</keyword>
<name>A0A9W6IU82_9HYPH</name>
<accession>A0A9W6IU82</accession>
<sequence length="111" mass="11572">MASGFYRSQIGAMLAPEPNMVAAAGFYALYVIGIVLFAVTPGLVAGSWTTALLWGALFGFFCYATYDFTNLATLKDWPATVTIVDLSWGTTLTGAAAVAGFFAARLVGGEG</sequence>
<reference evidence="2" key="3">
    <citation type="submission" date="2023-01" db="EMBL/GenBank/DDBJ databases">
        <authorList>
            <person name="Sun Q."/>
            <person name="Evtushenko L."/>
        </authorList>
    </citation>
    <scope>NUCLEOTIDE SEQUENCE</scope>
    <source>
        <strain evidence="2">VKM B-1606</strain>
    </source>
</reference>
<feature type="transmembrane region" description="Helical" evidence="1">
    <location>
        <begin position="20"/>
        <end position="39"/>
    </location>
</feature>
<dbReference type="Pfam" id="PF09945">
    <property type="entry name" value="DUF2177"/>
    <property type="match status" value="1"/>
</dbReference>
<gene>
    <name evidence="2" type="ORF">GCM10008170_17360</name>
    <name evidence="3" type="ORF">JOD31_000636</name>
</gene>
<evidence type="ECO:0000313" key="3">
    <source>
        <dbReference type="EMBL" id="MBM7850424.1"/>
    </source>
</evidence>
<keyword evidence="4" id="KW-1185">Reference proteome</keyword>
<reference evidence="3 4" key="2">
    <citation type="submission" date="2021-01" db="EMBL/GenBank/DDBJ databases">
        <title>Genomic Encyclopedia of Type Strains, Phase IV (KMG-IV): sequencing the most valuable type-strain genomes for metagenomic binning, comparative biology and taxonomic classification.</title>
        <authorList>
            <person name="Goeker M."/>
        </authorList>
    </citation>
    <scope>NUCLEOTIDE SEQUENCE [LARGE SCALE GENOMIC DNA]</scope>
    <source>
        <strain evidence="3 4">DSM 6130</strain>
    </source>
</reference>
<dbReference type="InterPro" id="IPR018687">
    <property type="entry name" value="DUF2177_membr"/>
</dbReference>
<dbReference type="Proteomes" id="UP000758856">
    <property type="component" value="Unassembled WGS sequence"/>
</dbReference>
<dbReference type="EMBL" id="BSFF01000002">
    <property type="protein sequence ID" value="GLK55717.1"/>
    <property type="molecule type" value="Genomic_DNA"/>
</dbReference>
<proteinExistence type="predicted"/>
<feature type="transmembrane region" description="Helical" evidence="1">
    <location>
        <begin position="86"/>
        <end position="107"/>
    </location>
</feature>
<comment type="caution">
    <text evidence="2">The sequence shown here is derived from an EMBL/GenBank/DDBJ whole genome shotgun (WGS) entry which is preliminary data.</text>
</comment>
<keyword evidence="1" id="KW-1133">Transmembrane helix</keyword>
<evidence type="ECO:0000313" key="5">
    <source>
        <dbReference type="Proteomes" id="UP001143400"/>
    </source>
</evidence>
<keyword evidence="1" id="KW-0472">Membrane</keyword>
<organism evidence="2 5">
    <name type="scientific">Methylopila capsulata</name>
    <dbReference type="NCBI Taxonomy" id="61654"/>
    <lineage>
        <taxon>Bacteria</taxon>
        <taxon>Pseudomonadati</taxon>
        <taxon>Pseudomonadota</taxon>
        <taxon>Alphaproteobacteria</taxon>
        <taxon>Hyphomicrobiales</taxon>
        <taxon>Methylopilaceae</taxon>
        <taxon>Methylopila</taxon>
    </lineage>
</organism>
<dbReference type="AlphaFoldDB" id="A0A9W6IU82"/>
<dbReference type="Proteomes" id="UP001143400">
    <property type="component" value="Unassembled WGS sequence"/>
</dbReference>
<evidence type="ECO:0000256" key="1">
    <source>
        <dbReference type="SAM" id="Phobius"/>
    </source>
</evidence>
<evidence type="ECO:0000313" key="4">
    <source>
        <dbReference type="Proteomes" id="UP000758856"/>
    </source>
</evidence>